<comment type="caution">
    <text evidence="1">The sequence shown here is derived from an EMBL/GenBank/DDBJ whole genome shotgun (WGS) entry which is preliminary data.</text>
</comment>
<name>A0AA86P9Z5_9EUKA</name>
<proteinExistence type="predicted"/>
<sequence length="123" mass="13497">MSVLAPEWIKSVLGVKNEETQSGSLSLQGMHSSGVSPIRRITRSLASKTTWQVRMSTISVQLYWKAASSEVSFMCSRTAARSESASMPSRSSIEYGKQSKRIFPVIAEMLSITTGFAISWIST</sequence>
<dbReference type="AlphaFoldDB" id="A0AA86P9Z5"/>
<protein>
    <submittedName>
        <fullName evidence="2">Hypothetical_protein</fullName>
    </submittedName>
</protein>
<dbReference type="EMBL" id="CATOUU010000590">
    <property type="protein sequence ID" value="CAI9934964.1"/>
    <property type="molecule type" value="Genomic_DNA"/>
</dbReference>
<accession>A0AA86P9Z5</accession>
<organism evidence="1">
    <name type="scientific">Hexamita inflata</name>
    <dbReference type="NCBI Taxonomy" id="28002"/>
    <lineage>
        <taxon>Eukaryota</taxon>
        <taxon>Metamonada</taxon>
        <taxon>Diplomonadida</taxon>
        <taxon>Hexamitidae</taxon>
        <taxon>Hexamitinae</taxon>
        <taxon>Hexamita</taxon>
    </lineage>
</organism>
<evidence type="ECO:0000313" key="3">
    <source>
        <dbReference type="Proteomes" id="UP001642409"/>
    </source>
</evidence>
<evidence type="ECO:0000313" key="1">
    <source>
        <dbReference type="EMBL" id="CAI9934964.1"/>
    </source>
</evidence>
<dbReference type="EMBL" id="CAXDID020000084">
    <property type="protein sequence ID" value="CAL6020007.1"/>
    <property type="molecule type" value="Genomic_DNA"/>
</dbReference>
<reference evidence="1" key="1">
    <citation type="submission" date="2023-06" db="EMBL/GenBank/DDBJ databases">
        <authorList>
            <person name="Kurt Z."/>
        </authorList>
    </citation>
    <scope>NUCLEOTIDE SEQUENCE</scope>
</reference>
<keyword evidence="3" id="KW-1185">Reference proteome</keyword>
<evidence type="ECO:0000313" key="2">
    <source>
        <dbReference type="EMBL" id="CAL6020007.1"/>
    </source>
</evidence>
<dbReference type="Proteomes" id="UP001642409">
    <property type="component" value="Unassembled WGS sequence"/>
</dbReference>
<gene>
    <name evidence="1" type="ORF">HINF_LOCUS22609</name>
    <name evidence="2" type="ORF">HINF_LOCUS27223</name>
</gene>
<reference evidence="2 3" key="2">
    <citation type="submission" date="2024-07" db="EMBL/GenBank/DDBJ databases">
        <authorList>
            <person name="Akdeniz Z."/>
        </authorList>
    </citation>
    <scope>NUCLEOTIDE SEQUENCE [LARGE SCALE GENOMIC DNA]</scope>
</reference>